<reference evidence="10 11" key="1">
    <citation type="submission" date="2015-06" db="EMBL/GenBank/DDBJ databases">
        <title>New insights into the roles of widespread benthic archaea in carbon and nitrogen cycling.</title>
        <authorList>
            <person name="Lazar C.S."/>
            <person name="Baker B.J."/>
            <person name="Seitz K.W."/>
            <person name="Hyde A.S."/>
            <person name="Dick G.J."/>
            <person name="Hinrichs K.-U."/>
            <person name="Teske A.P."/>
        </authorList>
    </citation>
    <scope>NUCLEOTIDE SEQUENCE [LARGE SCALE GENOMIC DNA]</scope>
    <source>
        <strain evidence="10">SG8-32-1</strain>
    </source>
</reference>
<name>A0A0M0BN40_9ARCH</name>
<proteinExistence type="inferred from homology"/>
<dbReference type="PANTHER" id="PTHR10335">
    <property type="entry name" value="RRNA 2-O-METHYLTRANSFERASE FIBRILLARIN"/>
    <property type="match status" value="1"/>
</dbReference>
<keyword evidence="2 9" id="KW-0698">rRNA processing</keyword>
<evidence type="ECO:0000256" key="9">
    <source>
        <dbReference type="HAMAP-Rule" id="MF_00351"/>
    </source>
</evidence>
<dbReference type="SMART" id="SM01206">
    <property type="entry name" value="Fibrillarin"/>
    <property type="match status" value="1"/>
</dbReference>
<dbReference type="NCBIfam" id="NF003276">
    <property type="entry name" value="PRK04266.1-2"/>
    <property type="match status" value="1"/>
</dbReference>
<evidence type="ECO:0000256" key="1">
    <source>
        <dbReference type="ARBA" id="ARBA00010632"/>
    </source>
</evidence>
<dbReference type="GO" id="GO:1990259">
    <property type="term" value="F:histone H2AQ104 methyltransferase activity"/>
    <property type="evidence" value="ECO:0007669"/>
    <property type="project" value="TreeGrafter"/>
</dbReference>
<keyword evidence="5 9" id="KW-0819">tRNA processing</keyword>
<evidence type="ECO:0000256" key="3">
    <source>
        <dbReference type="ARBA" id="ARBA00022603"/>
    </source>
</evidence>
<evidence type="ECO:0000256" key="8">
    <source>
        <dbReference type="ARBA" id="ARBA00063440"/>
    </source>
</evidence>
<keyword evidence="6 9" id="KW-0694">RNA-binding</keyword>
<evidence type="ECO:0000256" key="4">
    <source>
        <dbReference type="ARBA" id="ARBA00022679"/>
    </source>
</evidence>
<comment type="similarity">
    <text evidence="1 9">Belongs to the methyltransferase superfamily. Fibrillarin family.</text>
</comment>
<dbReference type="GO" id="GO:0008033">
    <property type="term" value="P:tRNA processing"/>
    <property type="evidence" value="ECO:0007669"/>
    <property type="project" value="UniProtKB-UniRule"/>
</dbReference>
<feature type="binding site" evidence="9">
    <location>
        <begin position="160"/>
        <end position="163"/>
    </location>
    <ligand>
        <name>S-adenosyl-L-methionine</name>
        <dbReference type="ChEBI" id="CHEBI:59789"/>
    </ligand>
</feature>
<feature type="binding site" evidence="9">
    <location>
        <begin position="114"/>
        <end position="115"/>
    </location>
    <ligand>
        <name>S-adenosyl-L-methionine</name>
        <dbReference type="ChEBI" id="CHEBI:59789"/>
    </ligand>
</feature>
<dbReference type="GO" id="GO:0003723">
    <property type="term" value="F:RNA binding"/>
    <property type="evidence" value="ECO:0007669"/>
    <property type="project" value="UniProtKB-UniRule"/>
</dbReference>
<comment type="subunit">
    <text evidence="8">Interacts with nop5. Component of box C/D small ribonucleoprotein (sRNP) particles that contain rpl7ae, FlpA and nop5, plus a guide RNA. These sRNP particles form homodimers, giving rise to an asymmetric holoenzyme.</text>
</comment>
<gene>
    <name evidence="9" type="primary">flpA</name>
    <name evidence="10" type="ORF">AC477_05540</name>
</gene>
<evidence type="ECO:0000256" key="5">
    <source>
        <dbReference type="ARBA" id="ARBA00022694"/>
    </source>
</evidence>
<dbReference type="PIRSF" id="PIRSF006540">
    <property type="entry name" value="Nop17p"/>
    <property type="match status" value="1"/>
</dbReference>
<evidence type="ECO:0000313" key="11">
    <source>
        <dbReference type="Proteomes" id="UP000037237"/>
    </source>
</evidence>
<comment type="function">
    <text evidence="7 9">Involved in pre-rRNA and tRNA processing. Utilizes the methyl donor S-adenosyl-L-methionine to catalyze the site-specific 2'-hydroxyl methylation of ribose moieties in rRNA and tRNA. Site specificity is provided by a guide RNA that base pairs with the substrate. Methylation occurs at a characteristic distance from the sequence involved in base pairing with the guide RNA.</text>
</comment>
<evidence type="ECO:0000256" key="2">
    <source>
        <dbReference type="ARBA" id="ARBA00022552"/>
    </source>
</evidence>
<sequence>MTRGERNVVVNVKPHALFPGIYWITVDKGSRKLGTKNLSAGHSVYGERLIKFNGEEYRLWDPYRSKFAASILNGLDNVPILPKDKVLYLGAASGTTASHVSDIVGEDGQVYCIEFASRSLRDLVNNVCVYRYNMSPILADARIPETYSRMVNHVDSIYFDVAQPEQARVLADNSDIYLDKGGGIMLAIKSQSIDVTMEPAAVFKNEISILEARGFRISNVIGLEPFDKAHVMVVAHK</sequence>
<dbReference type="PRINTS" id="PR00052">
    <property type="entry name" value="FIBRILLARIN"/>
</dbReference>
<dbReference type="AlphaFoldDB" id="A0A0M0BN40"/>
<dbReference type="InterPro" id="IPR029063">
    <property type="entry name" value="SAM-dependent_MTases_sf"/>
</dbReference>
<dbReference type="SUPFAM" id="SSF53335">
    <property type="entry name" value="S-adenosyl-L-methionine-dependent methyltransferases"/>
    <property type="match status" value="1"/>
</dbReference>
<dbReference type="InterPro" id="IPR000692">
    <property type="entry name" value="Fibrillarin"/>
</dbReference>
<dbReference type="GO" id="GO:0008649">
    <property type="term" value="F:rRNA methyltransferase activity"/>
    <property type="evidence" value="ECO:0007669"/>
    <property type="project" value="TreeGrafter"/>
</dbReference>
<keyword evidence="3 9" id="KW-0489">Methyltransferase</keyword>
<comment type="caution">
    <text evidence="10">The sequence shown here is derived from an EMBL/GenBank/DDBJ whole genome shotgun (WGS) entry which is preliminary data.</text>
</comment>
<evidence type="ECO:0000313" key="10">
    <source>
        <dbReference type="EMBL" id="KON29751.1"/>
    </source>
</evidence>
<dbReference type="EC" id="2.1.1.-" evidence="9"/>
<dbReference type="EMBL" id="LFWU01000144">
    <property type="protein sequence ID" value="KON29751.1"/>
    <property type="molecule type" value="Genomic_DNA"/>
</dbReference>
<dbReference type="PATRIC" id="fig|1685124.3.peg.1131"/>
<organism evidence="10 11">
    <name type="scientific">miscellaneous Crenarchaeota group-1 archaeon SG8-32-1</name>
    <dbReference type="NCBI Taxonomy" id="1685124"/>
    <lineage>
        <taxon>Archaea</taxon>
        <taxon>Candidatus Bathyarchaeota</taxon>
        <taxon>MCG-1</taxon>
    </lineage>
</organism>
<dbReference type="GO" id="GO:0000494">
    <property type="term" value="P:box C/D sno(s)RNA 3'-end processing"/>
    <property type="evidence" value="ECO:0007669"/>
    <property type="project" value="TreeGrafter"/>
</dbReference>
<dbReference type="Gene3D" id="3.30.200.20">
    <property type="entry name" value="Phosphorylase Kinase, domain 1"/>
    <property type="match status" value="1"/>
</dbReference>
<dbReference type="HAMAP" id="MF_00351">
    <property type="entry name" value="RNA_methyltransf_FlpA"/>
    <property type="match status" value="1"/>
</dbReference>
<dbReference type="Gene3D" id="3.40.50.150">
    <property type="entry name" value="Vaccinia Virus protein VP39"/>
    <property type="match status" value="1"/>
</dbReference>
<feature type="binding site" evidence="9">
    <location>
        <begin position="140"/>
        <end position="141"/>
    </location>
    <ligand>
        <name>S-adenosyl-L-methionine</name>
        <dbReference type="ChEBI" id="CHEBI:59789"/>
    </ligand>
</feature>
<keyword evidence="4 9" id="KW-0808">Transferase</keyword>
<dbReference type="Proteomes" id="UP000037237">
    <property type="component" value="Unassembled WGS sequence"/>
</dbReference>
<accession>A0A0M0BN40</accession>
<evidence type="ECO:0000256" key="7">
    <source>
        <dbReference type="ARBA" id="ARBA00057806"/>
    </source>
</evidence>
<protein>
    <recommendedName>
        <fullName evidence="9">Fibrillarin-like rRNA/tRNA 2'-O-methyltransferase</fullName>
        <ecNumber evidence="9">2.1.1.-</ecNumber>
    </recommendedName>
</protein>
<dbReference type="FunFam" id="3.30.200.20:FF:000613">
    <property type="entry name" value="Fibrillarin-like rRNA/tRNA 2'-O-methyltransferase"/>
    <property type="match status" value="1"/>
</dbReference>
<dbReference type="Pfam" id="PF01269">
    <property type="entry name" value="Fibrillarin"/>
    <property type="match status" value="1"/>
</dbReference>
<dbReference type="PANTHER" id="PTHR10335:SF17">
    <property type="entry name" value="FIBRILLARIN"/>
    <property type="match status" value="1"/>
</dbReference>
<feature type="binding site" evidence="9">
    <location>
        <begin position="95"/>
        <end position="96"/>
    </location>
    <ligand>
        <name>S-adenosyl-L-methionine</name>
        <dbReference type="ChEBI" id="CHEBI:59789"/>
    </ligand>
</feature>
<evidence type="ECO:0000256" key="6">
    <source>
        <dbReference type="ARBA" id="ARBA00022884"/>
    </source>
</evidence>
<dbReference type="NCBIfam" id="NF003277">
    <property type="entry name" value="PRK04266.1-3"/>
    <property type="match status" value="1"/>
</dbReference>